<accession>A0AAF0U0L5</accession>
<gene>
    <name evidence="1" type="ORF">MTR67_030160</name>
</gene>
<organism evidence="1 2">
    <name type="scientific">Solanum verrucosum</name>
    <dbReference type="NCBI Taxonomy" id="315347"/>
    <lineage>
        <taxon>Eukaryota</taxon>
        <taxon>Viridiplantae</taxon>
        <taxon>Streptophyta</taxon>
        <taxon>Embryophyta</taxon>
        <taxon>Tracheophyta</taxon>
        <taxon>Spermatophyta</taxon>
        <taxon>Magnoliopsida</taxon>
        <taxon>eudicotyledons</taxon>
        <taxon>Gunneridae</taxon>
        <taxon>Pentapetalae</taxon>
        <taxon>asterids</taxon>
        <taxon>lamiids</taxon>
        <taxon>Solanales</taxon>
        <taxon>Solanaceae</taxon>
        <taxon>Solanoideae</taxon>
        <taxon>Solaneae</taxon>
        <taxon>Solanum</taxon>
    </lineage>
</organism>
<evidence type="ECO:0000313" key="2">
    <source>
        <dbReference type="Proteomes" id="UP001234989"/>
    </source>
</evidence>
<dbReference type="Proteomes" id="UP001234989">
    <property type="component" value="Chromosome 7"/>
</dbReference>
<proteinExistence type="predicted"/>
<keyword evidence="2" id="KW-1185">Reference proteome</keyword>
<sequence>MVSECRYHPGCRLGV</sequence>
<protein>
    <submittedName>
        <fullName evidence="1">Uncharacterized protein</fullName>
    </submittedName>
</protein>
<name>A0AAF0U0L5_SOLVR</name>
<evidence type="ECO:0000313" key="1">
    <source>
        <dbReference type="EMBL" id="WMV36775.1"/>
    </source>
</evidence>
<reference evidence="1" key="1">
    <citation type="submission" date="2023-08" db="EMBL/GenBank/DDBJ databases">
        <title>A de novo genome assembly of Solanum verrucosum Schlechtendal, a Mexican diploid species geographically isolated from the other diploid A-genome species in potato relatives.</title>
        <authorList>
            <person name="Hosaka K."/>
        </authorList>
    </citation>
    <scope>NUCLEOTIDE SEQUENCE</scope>
    <source>
        <tissue evidence="1">Young leaves</tissue>
    </source>
</reference>
<dbReference type="EMBL" id="CP133618">
    <property type="protein sequence ID" value="WMV36775.1"/>
    <property type="molecule type" value="Genomic_DNA"/>
</dbReference>